<reference evidence="1 2" key="1">
    <citation type="submission" date="2018-08" db="EMBL/GenBank/DDBJ databases">
        <title>Murine metabolic-syndrome-specific gut microbial biobank.</title>
        <authorList>
            <person name="Liu C."/>
        </authorList>
    </citation>
    <scope>NUCLEOTIDE SEQUENCE [LARGE SCALE GENOMIC DNA]</scope>
    <source>
        <strain evidence="1 2">28</strain>
    </source>
</reference>
<evidence type="ECO:0008006" key="3">
    <source>
        <dbReference type="Google" id="ProtNLM"/>
    </source>
</evidence>
<dbReference type="EMBL" id="QXWK01000013">
    <property type="protein sequence ID" value="NBH61569.1"/>
    <property type="molecule type" value="Genomic_DNA"/>
</dbReference>
<dbReference type="InterPro" id="IPR009660">
    <property type="entry name" value="Phage_A500_Gp15"/>
</dbReference>
<comment type="caution">
    <text evidence="1">The sequence shown here is derived from an EMBL/GenBank/DDBJ whole genome shotgun (WGS) entry which is preliminary data.</text>
</comment>
<dbReference type="AlphaFoldDB" id="A0A845QI49"/>
<protein>
    <recommendedName>
        <fullName evidence="3">Bacteriophage Gp15 protein</fullName>
    </recommendedName>
</protein>
<dbReference type="Proteomes" id="UP000446866">
    <property type="component" value="Unassembled WGS sequence"/>
</dbReference>
<sequence>MIVSSILSQYGIRMLSKSFEDVTWAEFVALLSGLDPNTALGRIVAIRAEDDKDMLKAFTPEQRRIRNEYRNKAAKQVSKEEMARVLEAYKQAFIKMAGDSDCKN</sequence>
<organism evidence="1 2">
    <name type="scientific">Anaerotruncus colihominis</name>
    <dbReference type="NCBI Taxonomy" id="169435"/>
    <lineage>
        <taxon>Bacteria</taxon>
        <taxon>Bacillati</taxon>
        <taxon>Bacillota</taxon>
        <taxon>Clostridia</taxon>
        <taxon>Eubacteriales</taxon>
        <taxon>Oscillospiraceae</taxon>
        <taxon>Anaerotruncus</taxon>
    </lineage>
</organism>
<evidence type="ECO:0000313" key="2">
    <source>
        <dbReference type="Proteomes" id="UP000446866"/>
    </source>
</evidence>
<dbReference type="Pfam" id="PF06854">
    <property type="entry name" value="Phage_Gp15"/>
    <property type="match status" value="1"/>
</dbReference>
<accession>A0A845QI49</accession>
<proteinExistence type="predicted"/>
<evidence type="ECO:0000313" key="1">
    <source>
        <dbReference type="EMBL" id="NBH61569.1"/>
    </source>
</evidence>
<name>A0A845QI49_9FIRM</name>
<gene>
    <name evidence="1" type="ORF">D0435_07885</name>
</gene>
<keyword evidence="2" id="KW-1185">Reference proteome</keyword>